<dbReference type="PRINTS" id="PR00081">
    <property type="entry name" value="GDHRDH"/>
</dbReference>
<dbReference type="GO" id="GO:0004316">
    <property type="term" value="F:3-oxoacyl-[acyl-carrier-protein] reductase (NADPH) activity"/>
    <property type="evidence" value="ECO:0007669"/>
    <property type="project" value="UniProtKB-UniRule"/>
</dbReference>
<sequence>MKGETMGCEDKVALVTGASRGIGRAIAKALAEAGCKVAVNYASNRDKAEELCREIHEAGGTARAYPANVAAAAEVESMVEAVTGDLGPIEILVNNAGIVRDSFLAMMSEAAFDDVVDTNLKGSFLVSRAVVKDMMRRRFGRIVNVVSISGLIGTPGQANYAASKGGVIAMTRSLSKELARYGISVNALAPGFVDTDMLAGMNQKQLEPLIKSVPMGRAGTPEEVARVACFLASPENSYMTGQVIVVDGGLSV</sequence>
<evidence type="ECO:0000313" key="8">
    <source>
        <dbReference type="EMBL" id="BBA35144.1"/>
    </source>
</evidence>
<dbReference type="PRINTS" id="PR00080">
    <property type="entry name" value="SDRFAMILY"/>
</dbReference>
<dbReference type="KEGG" id="mmai:sS8_3201"/>
<dbReference type="PROSITE" id="PS00061">
    <property type="entry name" value="ADH_SHORT"/>
    <property type="match status" value="1"/>
</dbReference>
<feature type="binding site" evidence="5">
    <location>
        <begin position="68"/>
        <end position="69"/>
    </location>
    <ligand>
        <name>NADP(+)</name>
        <dbReference type="ChEBI" id="CHEBI:58349"/>
    </ligand>
</feature>
<feature type="active site" description="Proton acceptor" evidence="4">
    <location>
        <position position="160"/>
    </location>
</feature>
<dbReference type="GO" id="GO:0051287">
    <property type="term" value="F:NAD binding"/>
    <property type="evidence" value="ECO:0007669"/>
    <property type="project" value="UniProtKB-UniRule"/>
</dbReference>
<protein>
    <recommendedName>
        <fullName evidence="6">3-oxoacyl-[acyl-carrier-protein] reductase</fullName>
        <ecNumber evidence="6">1.1.1.100</ecNumber>
    </recommendedName>
</protein>
<keyword evidence="6" id="KW-0276">Fatty acid metabolism</keyword>
<dbReference type="Gene3D" id="3.40.50.720">
    <property type="entry name" value="NAD(P)-binding Rossmann-like Domain"/>
    <property type="match status" value="1"/>
</dbReference>
<evidence type="ECO:0000256" key="2">
    <source>
        <dbReference type="ARBA" id="ARBA00006484"/>
    </source>
</evidence>
<comment type="function">
    <text evidence="1 6">Catalyzes the NADPH-dependent reduction of beta-ketoacyl-ACP substrates to beta-hydroxyacyl-ACP products, the first reductive step in the elongation cycle of fatty acid biosynthesis.</text>
</comment>
<dbReference type="SUPFAM" id="SSF51735">
    <property type="entry name" value="NAD(P)-binding Rossmann-fold domains"/>
    <property type="match status" value="1"/>
</dbReference>
<feature type="binding site" evidence="5">
    <location>
        <begin position="160"/>
        <end position="164"/>
    </location>
    <ligand>
        <name>NADP(+)</name>
        <dbReference type="ChEBI" id="CHEBI:58349"/>
    </ligand>
</feature>
<dbReference type="CDD" id="cd05333">
    <property type="entry name" value="BKR_SDR_c"/>
    <property type="match status" value="1"/>
</dbReference>
<evidence type="ECO:0000259" key="7">
    <source>
        <dbReference type="SMART" id="SM00822"/>
    </source>
</evidence>
<keyword evidence="6" id="KW-0444">Lipid biosynthesis</keyword>
<comment type="similarity">
    <text evidence="2 6">Belongs to the short-chain dehydrogenases/reductases (SDR) family.</text>
</comment>
<feature type="binding site" evidence="5">
    <location>
        <position position="95"/>
    </location>
    <ligand>
        <name>NADP(+)</name>
        <dbReference type="ChEBI" id="CHEBI:58349"/>
    </ligand>
</feature>
<dbReference type="InterPro" id="IPR002347">
    <property type="entry name" value="SDR_fam"/>
</dbReference>
<name>A0A250KUE7_9GAMM</name>
<evidence type="ECO:0000256" key="3">
    <source>
        <dbReference type="ARBA" id="ARBA00023002"/>
    </source>
</evidence>
<dbReference type="InterPro" id="IPR011284">
    <property type="entry name" value="3oxo_ACP_reduc"/>
</dbReference>
<dbReference type="NCBIfam" id="NF009466">
    <property type="entry name" value="PRK12826.1-2"/>
    <property type="match status" value="1"/>
</dbReference>
<dbReference type="InterPro" id="IPR050259">
    <property type="entry name" value="SDR"/>
</dbReference>
<dbReference type="EMBL" id="AP017928">
    <property type="protein sequence ID" value="BBA35144.1"/>
    <property type="molecule type" value="Genomic_DNA"/>
</dbReference>
<evidence type="ECO:0000256" key="4">
    <source>
        <dbReference type="PIRSR" id="PIRSR611284-1"/>
    </source>
</evidence>
<dbReference type="EC" id="1.1.1.100" evidence="6"/>
<dbReference type="PANTHER" id="PTHR42879:SF2">
    <property type="entry name" value="3-OXOACYL-[ACYL-CARRIER-PROTEIN] REDUCTASE FABG"/>
    <property type="match status" value="1"/>
</dbReference>
<reference evidence="8 9" key="1">
    <citation type="submission" date="2016-12" db="EMBL/GenBank/DDBJ databases">
        <title>Genome sequencing of Methylocaldum marinum.</title>
        <authorList>
            <person name="Takeuchi M."/>
            <person name="Kamagata Y."/>
            <person name="Hiraoka S."/>
            <person name="Oshima K."/>
            <person name="Hattori M."/>
            <person name="Iwasaki W."/>
        </authorList>
    </citation>
    <scope>NUCLEOTIDE SEQUENCE [LARGE SCALE GENOMIC DNA]</scope>
    <source>
        <strain evidence="8 9">S8</strain>
    </source>
</reference>
<evidence type="ECO:0000256" key="6">
    <source>
        <dbReference type="RuleBase" id="RU366074"/>
    </source>
</evidence>
<dbReference type="NCBIfam" id="NF005559">
    <property type="entry name" value="PRK07231.1"/>
    <property type="match status" value="1"/>
</dbReference>
<feature type="binding site" evidence="5">
    <location>
        <begin position="17"/>
        <end position="20"/>
    </location>
    <ligand>
        <name>NADP(+)</name>
        <dbReference type="ChEBI" id="CHEBI:58349"/>
    </ligand>
</feature>
<comment type="subunit">
    <text evidence="6">Homotetramer.</text>
</comment>
<feature type="domain" description="Ketoreductase" evidence="7">
    <location>
        <begin position="11"/>
        <end position="191"/>
    </location>
</feature>
<gene>
    <name evidence="8" type="ORF">sS8_3201</name>
</gene>
<accession>A0A250KUE7</accession>
<dbReference type="Proteomes" id="UP000266313">
    <property type="component" value="Chromosome"/>
</dbReference>
<evidence type="ECO:0000313" key="9">
    <source>
        <dbReference type="Proteomes" id="UP000266313"/>
    </source>
</evidence>
<dbReference type="InterPro" id="IPR036291">
    <property type="entry name" value="NAD(P)-bd_dom_sf"/>
</dbReference>
<organism evidence="8 9">
    <name type="scientific">Methylocaldum marinum</name>
    <dbReference type="NCBI Taxonomy" id="1432792"/>
    <lineage>
        <taxon>Bacteria</taxon>
        <taxon>Pseudomonadati</taxon>
        <taxon>Pseudomonadota</taxon>
        <taxon>Gammaproteobacteria</taxon>
        <taxon>Methylococcales</taxon>
        <taxon>Methylococcaceae</taxon>
        <taxon>Methylocaldum</taxon>
    </lineage>
</organism>
<dbReference type="FunFam" id="3.40.50.720:FF:000173">
    <property type="entry name" value="3-oxoacyl-[acyl-carrier protein] reductase"/>
    <property type="match status" value="1"/>
</dbReference>
<dbReference type="Pfam" id="PF13561">
    <property type="entry name" value="adh_short_C2"/>
    <property type="match status" value="1"/>
</dbReference>
<evidence type="ECO:0000256" key="5">
    <source>
        <dbReference type="PIRSR" id="PIRSR611284-2"/>
    </source>
</evidence>
<dbReference type="AlphaFoldDB" id="A0A250KUE7"/>
<comment type="catalytic activity">
    <reaction evidence="6">
        <text>a (3R)-hydroxyacyl-[ACP] + NADP(+) = a 3-oxoacyl-[ACP] + NADPH + H(+)</text>
        <dbReference type="Rhea" id="RHEA:17397"/>
        <dbReference type="Rhea" id="RHEA-COMP:9916"/>
        <dbReference type="Rhea" id="RHEA-COMP:9945"/>
        <dbReference type="ChEBI" id="CHEBI:15378"/>
        <dbReference type="ChEBI" id="CHEBI:57783"/>
        <dbReference type="ChEBI" id="CHEBI:58349"/>
        <dbReference type="ChEBI" id="CHEBI:78776"/>
        <dbReference type="ChEBI" id="CHEBI:78827"/>
        <dbReference type="EC" id="1.1.1.100"/>
    </reaction>
</comment>
<dbReference type="NCBIfam" id="TIGR01830">
    <property type="entry name" value="3oxo_ACP_reduc"/>
    <property type="match status" value="1"/>
</dbReference>
<dbReference type="GO" id="GO:0006633">
    <property type="term" value="P:fatty acid biosynthetic process"/>
    <property type="evidence" value="ECO:0007669"/>
    <property type="project" value="UniProtKB-UniPathway"/>
</dbReference>
<keyword evidence="5 6" id="KW-0521">NADP</keyword>
<evidence type="ECO:0000256" key="1">
    <source>
        <dbReference type="ARBA" id="ARBA00002607"/>
    </source>
</evidence>
<keyword evidence="6" id="KW-0275">Fatty acid biosynthesis</keyword>
<dbReference type="InterPro" id="IPR020904">
    <property type="entry name" value="Sc_DH/Rdtase_CS"/>
</dbReference>
<keyword evidence="9" id="KW-1185">Reference proteome</keyword>
<keyword evidence="3 6" id="KW-0560">Oxidoreductase</keyword>
<dbReference type="InterPro" id="IPR057326">
    <property type="entry name" value="KR_dom"/>
</dbReference>
<dbReference type="SMART" id="SM00822">
    <property type="entry name" value="PKS_KR"/>
    <property type="match status" value="1"/>
</dbReference>
<dbReference type="PANTHER" id="PTHR42879">
    <property type="entry name" value="3-OXOACYL-(ACYL-CARRIER-PROTEIN) REDUCTASE"/>
    <property type="match status" value="1"/>
</dbReference>
<comment type="pathway">
    <text evidence="6">Lipid metabolism; fatty acid biosynthesis.</text>
</comment>
<keyword evidence="6" id="KW-0443">Lipid metabolism</keyword>
<dbReference type="UniPathway" id="UPA00094"/>
<proteinExistence type="inferred from homology"/>